<comment type="similarity">
    <text evidence="1 4">Belongs to the universal ribosomal protein uL13 family.</text>
</comment>
<dbReference type="SUPFAM" id="SSF52161">
    <property type="entry name" value="Ribosomal protein L13"/>
    <property type="match status" value="1"/>
</dbReference>
<dbReference type="InterPro" id="IPR036899">
    <property type="entry name" value="Ribosomal_uL13_sf"/>
</dbReference>
<comment type="subunit">
    <text evidence="4">Part of the 50S ribosomal subunit.</text>
</comment>
<dbReference type="EMBL" id="KX839260">
    <property type="protein sequence ID" value="AOW70697.1"/>
    <property type="molecule type" value="Genomic_DNA"/>
</dbReference>
<evidence type="ECO:0000256" key="3">
    <source>
        <dbReference type="ARBA" id="ARBA00023274"/>
    </source>
</evidence>
<protein>
    <recommendedName>
        <fullName evidence="4">Large ribosomal subunit protein uL13c</fullName>
    </recommendedName>
</protein>
<dbReference type="Gene3D" id="3.90.1180.10">
    <property type="entry name" value="Ribosomal protein L13"/>
    <property type="match status" value="1"/>
</dbReference>
<keyword evidence="2 4" id="KW-0689">Ribosomal protein</keyword>
<dbReference type="GO" id="GO:0005840">
    <property type="term" value="C:ribosome"/>
    <property type="evidence" value="ECO:0007669"/>
    <property type="project" value="UniProtKB-KW"/>
</dbReference>
<keyword evidence="3 4" id="KW-0687">Ribonucleoprotein</keyword>
<dbReference type="AlphaFoldDB" id="A0A1D8RDC2"/>
<geneLocation type="chloroplast" evidence="5"/>
<evidence type="ECO:0000313" key="5">
    <source>
        <dbReference type="EMBL" id="AOW70697.1"/>
    </source>
</evidence>
<evidence type="ECO:0000256" key="4">
    <source>
        <dbReference type="HAMAP-Rule" id="MF_01366"/>
    </source>
</evidence>
<accession>A0A1D8RDC2</accession>
<comment type="subcellular location">
    <subcellularLocation>
        <location evidence="4">Plastid</location>
        <location evidence="4">Chloroplast</location>
    </subcellularLocation>
</comment>
<dbReference type="NCBIfam" id="TIGR01066">
    <property type="entry name" value="rplM_bact"/>
    <property type="match status" value="1"/>
</dbReference>
<sequence>MNYTYIPLGKHKERSWYLIDAENQTLGRLSTQIANLIQGKNQVIYTPGSDSKVHVIVINAEKIKVTGNKLSQKLYYKHTGKPGEMKTRSLSDLLARFPYRVIELSVKRMLPNGFEKSNLAKRLLVYAGNEHPHKAQKPKEVIFSI</sequence>
<dbReference type="PIRSF" id="PIRSF002181">
    <property type="entry name" value="Ribosomal_L13"/>
    <property type="match status" value="1"/>
</dbReference>
<dbReference type="PANTHER" id="PTHR11545:SF2">
    <property type="entry name" value="LARGE RIBOSOMAL SUBUNIT PROTEIN UL13M"/>
    <property type="match status" value="1"/>
</dbReference>
<evidence type="ECO:0000256" key="2">
    <source>
        <dbReference type="ARBA" id="ARBA00022980"/>
    </source>
</evidence>
<dbReference type="InterPro" id="IPR005822">
    <property type="entry name" value="Ribosomal_uL13"/>
</dbReference>
<proteinExistence type="inferred from homology"/>
<dbReference type="GO" id="GO:0006412">
    <property type="term" value="P:translation"/>
    <property type="evidence" value="ECO:0007669"/>
    <property type="project" value="UniProtKB-UniRule"/>
</dbReference>
<dbReference type="Pfam" id="PF00572">
    <property type="entry name" value="Ribosomal_L13"/>
    <property type="match status" value="1"/>
</dbReference>
<keyword evidence="5" id="KW-0150">Chloroplast</keyword>
<gene>
    <name evidence="4 5" type="primary">rpl13</name>
</gene>
<dbReference type="GO" id="GO:0009507">
    <property type="term" value="C:chloroplast"/>
    <property type="evidence" value="ECO:0007669"/>
    <property type="project" value="UniProtKB-SubCell"/>
</dbReference>
<dbReference type="GO" id="GO:0017148">
    <property type="term" value="P:negative regulation of translation"/>
    <property type="evidence" value="ECO:0007669"/>
    <property type="project" value="TreeGrafter"/>
</dbReference>
<dbReference type="HAMAP" id="MF_01366">
    <property type="entry name" value="Ribosomal_uL13"/>
    <property type="match status" value="1"/>
</dbReference>
<reference evidence="5" key="1">
    <citation type="submission" date="2016-09" db="EMBL/GenBank/DDBJ databases">
        <title>The plastid genome of some eustigmatophyte algae harbours a bacteria-derived six-gene cluster for biosynthesis of a novel secondary metabolite.</title>
        <authorList>
            <person name="Yurchenko T."/>
            <person name="Sevcikova T."/>
            <person name="Strnad H."/>
            <person name="Butenko A."/>
            <person name="Elias M."/>
        </authorList>
    </citation>
    <scope>NUCLEOTIDE SEQUENCE</scope>
</reference>
<dbReference type="GO" id="GO:0003729">
    <property type="term" value="F:mRNA binding"/>
    <property type="evidence" value="ECO:0007669"/>
    <property type="project" value="TreeGrafter"/>
</dbReference>
<dbReference type="GO" id="GO:0003735">
    <property type="term" value="F:structural constituent of ribosome"/>
    <property type="evidence" value="ECO:0007669"/>
    <property type="project" value="InterPro"/>
</dbReference>
<dbReference type="InterPro" id="IPR005823">
    <property type="entry name" value="Ribosomal_uL13_bac-type"/>
</dbReference>
<dbReference type="CDD" id="cd00392">
    <property type="entry name" value="Ribosomal_L13"/>
    <property type="match status" value="1"/>
</dbReference>
<organism evidence="5">
    <name type="scientific">Monodopsis sp. MarTras21</name>
    <dbReference type="NCBI Taxonomy" id="1745953"/>
    <lineage>
        <taxon>Eukaryota</taxon>
        <taxon>Sar</taxon>
        <taxon>Stramenopiles</taxon>
        <taxon>Ochrophyta</taxon>
        <taxon>Eustigmatophyceae</taxon>
        <taxon>Eustigmatales</taxon>
        <taxon>Monodopsidaceae</taxon>
        <taxon>Monodopsis</taxon>
    </lineage>
</organism>
<name>A0A1D8RDC2_9STRA</name>
<dbReference type="PANTHER" id="PTHR11545">
    <property type="entry name" value="RIBOSOMAL PROTEIN L13"/>
    <property type="match status" value="1"/>
</dbReference>
<keyword evidence="5" id="KW-0934">Plastid</keyword>
<dbReference type="GO" id="GO:1990904">
    <property type="term" value="C:ribonucleoprotein complex"/>
    <property type="evidence" value="ECO:0007669"/>
    <property type="project" value="UniProtKB-KW"/>
</dbReference>
<evidence type="ECO:0000256" key="1">
    <source>
        <dbReference type="ARBA" id="ARBA00006227"/>
    </source>
</evidence>